<dbReference type="InterPro" id="IPR011008">
    <property type="entry name" value="Dimeric_a/b-barrel"/>
</dbReference>
<evidence type="ECO:0000259" key="1">
    <source>
        <dbReference type="Pfam" id="PF07045"/>
    </source>
</evidence>
<proteinExistence type="predicted"/>
<dbReference type="STRING" id="311403.Arad_8547"/>
<dbReference type="Pfam" id="PF07045">
    <property type="entry name" value="DUF1330"/>
    <property type="match status" value="1"/>
</dbReference>
<organism evidence="2 3">
    <name type="scientific">Rhizobium rhizogenes (strain K84 / ATCC BAA-868)</name>
    <name type="common">Agrobacterium radiobacter</name>
    <dbReference type="NCBI Taxonomy" id="311403"/>
    <lineage>
        <taxon>Bacteria</taxon>
        <taxon>Pseudomonadati</taxon>
        <taxon>Pseudomonadota</taxon>
        <taxon>Alphaproteobacteria</taxon>
        <taxon>Hyphomicrobiales</taxon>
        <taxon>Rhizobiaceae</taxon>
        <taxon>Rhizobium/Agrobacterium group</taxon>
        <taxon>Rhizobium</taxon>
    </lineage>
</organism>
<dbReference type="RefSeq" id="WP_012650064.1">
    <property type="nucleotide sequence ID" value="NC_011983.1"/>
</dbReference>
<evidence type="ECO:0000313" key="2">
    <source>
        <dbReference type="EMBL" id="ACM29791.1"/>
    </source>
</evidence>
<dbReference type="HOGENOM" id="CLU_145407_0_2_5"/>
<dbReference type="PANTHER" id="PTHR41521:SF4">
    <property type="entry name" value="BLR0684 PROTEIN"/>
    <property type="match status" value="1"/>
</dbReference>
<dbReference type="InterPro" id="IPR010753">
    <property type="entry name" value="DUF1330"/>
</dbReference>
<sequence>MTTYAIFIQERSRNPAELQTYAELVKPLVGKSGGTVLAAYGRQDVLEGAASEGVVMVSFPTMEAARAFYDSLEYQAAVKHRFLGADYRSFIIGGVN</sequence>
<dbReference type="Gene3D" id="3.30.70.100">
    <property type="match status" value="1"/>
</dbReference>
<dbReference type="eggNOG" id="COG5470">
    <property type="taxonomic scope" value="Bacteria"/>
</dbReference>
<protein>
    <recommendedName>
        <fullName evidence="1">DUF1330 domain-containing protein</fullName>
    </recommendedName>
</protein>
<dbReference type="AlphaFoldDB" id="B9JIP9"/>
<gene>
    <name evidence="2" type="ordered locus">Arad_8547</name>
</gene>
<name>B9JIP9_RHIR8</name>
<dbReference type="SUPFAM" id="SSF54909">
    <property type="entry name" value="Dimeric alpha+beta barrel"/>
    <property type="match status" value="1"/>
</dbReference>
<dbReference type="EMBL" id="CP000629">
    <property type="protein sequence ID" value="ACM29791.1"/>
    <property type="molecule type" value="Genomic_DNA"/>
</dbReference>
<dbReference type="Proteomes" id="UP000001600">
    <property type="component" value="Chromosome 2"/>
</dbReference>
<feature type="domain" description="DUF1330" evidence="1">
    <location>
        <begin position="3"/>
        <end position="95"/>
    </location>
</feature>
<dbReference type="PANTHER" id="PTHR41521">
    <property type="match status" value="1"/>
</dbReference>
<evidence type="ECO:0000313" key="3">
    <source>
        <dbReference type="Proteomes" id="UP000001600"/>
    </source>
</evidence>
<accession>B9JIP9</accession>
<dbReference type="KEGG" id="ara:Arad_8547"/>
<reference evidence="2 3" key="1">
    <citation type="journal article" date="2009" name="J. Bacteriol.">
        <title>Genome sequences of three Agrobacterium biovars help elucidate the evolution of multichromosome genomes in bacteria.</title>
        <authorList>
            <person name="Slater S.C."/>
            <person name="Goldman B.S."/>
            <person name="Goodner B."/>
            <person name="Setubal J.C."/>
            <person name="Farrand S.K."/>
            <person name="Nester E.W."/>
            <person name="Burr T.J."/>
            <person name="Banta L."/>
            <person name="Dickerman A.W."/>
            <person name="Paulsen I."/>
            <person name="Otten L."/>
            <person name="Suen G."/>
            <person name="Welch R."/>
            <person name="Almeida N.F."/>
            <person name="Arnold F."/>
            <person name="Burton O.T."/>
            <person name="Du Z."/>
            <person name="Ewing A."/>
            <person name="Godsy E."/>
            <person name="Heisel S."/>
            <person name="Houmiel K.L."/>
            <person name="Jhaveri J."/>
            <person name="Lu J."/>
            <person name="Miller N.M."/>
            <person name="Norton S."/>
            <person name="Chen Q."/>
            <person name="Phoolcharoen W."/>
            <person name="Ohlin V."/>
            <person name="Ondrusek D."/>
            <person name="Pride N."/>
            <person name="Stricklin S.L."/>
            <person name="Sun J."/>
            <person name="Wheeler C."/>
            <person name="Wilson L."/>
            <person name="Zhu H."/>
            <person name="Wood D.W."/>
        </authorList>
    </citation>
    <scope>NUCLEOTIDE SEQUENCE [LARGE SCALE GENOMIC DNA]</scope>
    <source>
        <strain evidence="3">K84 / ATCC BAA-868</strain>
    </source>
</reference>